<dbReference type="AlphaFoldDB" id="A0A317VKE1"/>
<proteinExistence type="predicted"/>
<protein>
    <submittedName>
        <fullName evidence="1">Uncharacterized protein</fullName>
    </submittedName>
</protein>
<dbReference type="RefSeq" id="XP_025396502.1">
    <property type="nucleotide sequence ID" value="XM_025537928.1"/>
</dbReference>
<evidence type="ECO:0000313" key="1">
    <source>
        <dbReference type="EMBL" id="PWY72400.1"/>
    </source>
</evidence>
<sequence>MSVCTYRSVQPGRLHISTRRTPPSSTPLSVRKYVCLSETYRLLDYYHHYYYCYCYHYYNHHHHLLPTTHTLPPSSSSSTSIHLHPLIRLLPPGDLN</sequence>
<gene>
    <name evidence="1" type="ORF">BO70DRAFT_118192</name>
</gene>
<organism evidence="1 2">
    <name type="scientific">Aspergillus heteromorphus CBS 117.55</name>
    <dbReference type="NCBI Taxonomy" id="1448321"/>
    <lineage>
        <taxon>Eukaryota</taxon>
        <taxon>Fungi</taxon>
        <taxon>Dikarya</taxon>
        <taxon>Ascomycota</taxon>
        <taxon>Pezizomycotina</taxon>
        <taxon>Eurotiomycetes</taxon>
        <taxon>Eurotiomycetidae</taxon>
        <taxon>Eurotiales</taxon>
        <taxon>Aspergillaceae</taxon>
        <taxon>Aspergillus</taxon>
        <taxon>Aspergillus subgen. Circumdati</taxon>
    </lineage>
</organism>
<reference evidence="1 2" key="1">
    <citation type="submission" date="2016-12" db="EMBL/GenBank/DDBJ databases">
        <title>The genomes of Aspergillus section Nigri reveals drivers in fungal speciation.</title>
        <authorList>
            <consortium name="DOE Joint Genome Institute"/>
            <person name="Vesth T.C."/>
            <person name="Nybo J."/>
            <person name="Theobald S."/>
            <person name="Brandl J."/>
            <person name="Frisvad J.C."/>
            <person name="Nielsen K.F."/>
            <person name="Lyhne E.K."/>
            <person name="Kogle M.E."/>
            <person name="Kuo A."/>
            <person name="Riley R."/>
            <person name="Clum A."/>
            <person name="Nolan M."/>
            <person name="Lipzen A."/>
            <person name="Salamov A."/>
            <person name="Henrissat B."/>
            <person name="Wiebenga A."/>
            <person name="De Vries R.P."/>
            <person name="Grigoriev I.V."/>
            <person name="Mortensen U.H."/>
            <person name="Andersen M.R."/>
            <person name="Baker S.E."/>
        </authorList>
    </citation>
    <scope>NUCLEOTIDE SEQUENCE [LARGE SCALE GENOMIC DNA]</scope>
    <source>
        <strain evidence="1 2">CBS 117.55</strain>
    </source>
</reference>
<comment type="caution">
    <text evidence="1">The sequence shown here is derived from an EMBL/GenBank/DDBJ whole genome shotgun (WGS) entry which is preliminary data.</text>
</comment>
<dbReference type="VEuPathDB" id="FungiDB:BO70DRAFT_118192"/>
<name>A0A317VKE1_9EURO</name>
<dbReference type="Proteomes" id="UP000247233">
    <property type="component" value="Unassembled WGS sequence"/>
</dbReference>
<dbReference type="GeneID" id="37060165"/>
<evidence type="ECO:0000313" key="2">
    <source>
        <dbReference type="Proteomes" id="UP000247233"/>
    </source>
</evidence>
<dbReference type="EMBL" id="MSFL01000026">
    <property type="protein sequence ID" value="PWY72400.1"/>
    <property type="molecule type" value="Genomic_DNA"/>
</dbReference>
<accession>A0A317VKE1</accession>
<keyword evidence="2" id="KW-1185">Reference proteome</keyword>